<dbReference type="Proteomes" id="UP000198415">
    <property type="component" value="Unassembled WGS sequence"/>
</dbReference>
<evidence type="ECO:0000313" key="4">
    <source>
        <dbReference type="Proteomes" id="UP000198415"/>
    </source>
</evidence>
<proteinExistence type="predicted"/>
<feature type="transmembrane region" description="Helical" evidence="1">
    <location>
        <begin position="12"/>
        <end position="29"/>
    </location>
</feature>
<keyword evidence="4" id="KW-1185">Reference proteome</keyword>
<feature type="domain" description="Cyclic-phosphate processing Receiver" evidence="2">
    <location>
        <begin position="149"/>
        <end position="236"/>
    </location>
</feature>
<keyword evidence="1" id="KW-0472">Membrane</keyword>
<evidence type="ECO:0000313" key="3">
    <source>
        <dbReference type="EMBL" id="SNR94063.1"/>
    </source>
</evidence>
<protein>
    <recommendedName>
        <fullName evidence="2">Cyclic-phosphate processing Receiver domain-containing protein</fullName>
    </recommendedName>
</protein>
<dbReference type="AlphaFoldDB" id="A0A239AGK4"/>
<dbReference type="RefSeq" id="WP_373871914.1">
    <property type="nucleotide sequence ID" value="NZ_BOMU01000043.1"/>
</dbReference>
<reference evidence="3 4" key="1">
    <citation type="submission" date="2017-06" db="EMBL/GenBank/DDBJ databases">
        <authorList>
            <person name="Kim H.J."/>
            <person name="Triplett B.A."/>
        </authorList>
    </citation>
    <scope>NUCLEOTIDE SEQUENCE [LARGE SCALE GENOMIC DNA]</scope>
    <source>
        <strain evidence="3 4">DSM 43151</strain>
    </source>
</reference>
<keyword evidence="1" id="KW-0812">Transmembrane</keyword>
<name>A0A239AGK4_9ACTN</name>
<sequence>MTTLWPSGRKTLGYPALLVAGLAALYLPIHTQLELDDWAAHLRATGVPARGFVYDLTSTMHFRYEVGGRQYEEIVSCPETCLLPGESIAIWVNPADHTDFVTGLGTLSGSRGGPQGLVGFVGFVAAVAGGYWTVRRFRPPRPWRTALIDGRRSFTDGRTTEAARTSAEGIALLERYRERRLDELWLDCDLGADDEIWPVVKVLEDAAFEKRRIDVGLVNVYSASPLQAAKVARVLRHWAYHVEVVSASAELRTMSAV</sequence>
<dbReference type="EMBL" id="FZNR01000007">
    <property type="protein sequence ID" value="SNR94063.1"/>
    <property type="molecule type" value="Genomic_DNA"/>
</dbReference>
<dbReference type="Pfam" id="PF20274">
    <property type="entry name" value="cREC_REC"/>
    <property type="match status" value="1"/>
</dbReference>
<keyword evidence="1" id="KW-1133">Transmembrane helix</keyword>
<gene>
    <name evidence="3" type="ORF">SAMN06264365_107287</name>
</gene>
<evidence type="ECO:0000259" key="2">
    <source>
        <dbReference type="Pfam" id="PF20274"/>
    </source>
</evidence>
<dbReference type="InterPro" id="IPR046909">
    <property type="entry name" value="cREC_REC"/>
</dbReference>
<accession>A0A239AGK4</accession>
<organism evidence="3 4">
    <name type="scientific">Actinoplanes regularis</name>
    <dbReference type="NCBI Taxonomy" id="52697"/>
    <lineage>
        <taxon>Bacteria</taxon>
        <taxon>Bacillati</taxon>
        <taxon>Actinomycetota</taxon>
        <taxon>Actinomycetes</taxon>
        <taxon>Micromonosporales</taxon>
        <taxon>Micromonosporaceae</taxon>
        <taxon>Actinoplanes</taxon>
    </lineage>
</organism>
<evidence type="ECO:0000256" key="1">
    <source>
        <dbReference type="SAM" id="Phobius"/>
    </source>
</evidence>
<feature type="transmembrane region" description="Helical" evidence="1">
    <location>
        <begin position="116"/>
        <end position="134"/>
    </location>
</feature>